<dbReference type="Proteomes" id="UP000748025">
    <property type="component" value="Unassembled WGS sequence"/>
</dbReference>
<reference evidence="2" key="1">
    <citation type="journal article" date="2020" name="bioRxiv">
        <title>Whole genome comparisons of ergot fungi reveals the divergence and evolution of species within the genus Claviceps are the result of varying mechanisms driving genome evolution and host range expansion.</title>
        <authorList>
            <person name="Wyka S.A."/>
            <person name="Mondo S.J."/>
            <person name="Liu M."/>
            <person name="Dettman J."/>
            <person name="Nalam V."/>
            <person name="Broders K.D."/>
        </authorList>
    </citation>
    <scope>NUCLEOTIDE SEQUENCE</scope>
    <source>
        <strain evidence="2">CCC 602</strain>
    </source>
</reference>
<comment type="caution">
    <text evidence="2">The sequence shown here is derived from an EMBL/GenBank/DDBJ whole genome shotgun (WGS) entry which is preliminary data.</text>
</comment>
<dbReference type="InterPro" id="IPR013154">
    <property type="entry name" value="ADH-like_N"/>
</dbReference>
<dbReference type="Gene3D" id="3.90.180.10">
    <property type="entry name" value="Medium-chain alcohol dehydrogenases, catalytic domain"/>
    <property type="match status" value="2"/>
</dbReference>
<dbReference type="InterPro" id="IPR020843">
    <property type="entry name" value="ER"/>
</dbReference>
<dbReference type="InterPro" id="IPR013149">
    <property type="entry name" value="ADH-like_C"/>
</dbReference>
<dbReference type="SUPFAM" id="SSF50129">
    <property type="entry name" value="GroES-like"/>
    <property type="match status" value="1"/>
</dbReference>
<evidence type="ECO:0000313" key="3">
    <source>
        <dbReference type="Proteomes" id="UP000748025"/>
    </source>
</evidence>
<evidence type="ECO:0000259" key="1">
    <source>
        <dbReference type="SMART" id="SM00829"/>
    </source>
</evidence>
<dbReference type="GO" id="GO:0016491">
    <property type="term" value="F:oxidoreductase activity"/>
    <property type="evidence" value="ECO:0007669"/>
    <property type="project" value="InterPro"/>
</dbReference>
<keyword evidence="3" id="KW-1185">Reference proteome</keyword>
<organism evidence="2 3">
    <name type="scientific">Claviceps pusilla</name>
    <dbReference type="NCBI Taxonomy" id="123648"/>
    <lineage>
        <taxon>Eukaryota</taxon>
        <taxon>Fungi</taxon>
        <taxon>Dikarya</taxon>
        <taxon>Ascomycota</taxon>
        <taxon>Pezizomycotina</taxon>
        <taxon>Sordariomycetes</taxon>
        <taxon>Hypocreomycetidae</taxon>
        <taxon>Hypocreales</taxon>
        <taxon>Clavicipitaceae</taxon>
        <taxon>Claviceps</taxon>
    </lineage>
</organism>
<dbReference type="Gene3D" id="3.40.50.720">
    <property type="entry name" value="NAD(P)-binding Rossmann-like Domain"/>
    <property type="match status" value="1"/>
</dbReference>
<dbReference type="AlphaFoldDB" id="A0A9P7SYR0"/>
<dbReference type="CDD" id="cd08276">
    <property type="entry name" value="MDR7"/>
    <property type="match status" value="1"/>
</dbReference>
<feature type="domain" description="Enoyl reductase (ER)" evidence="1">
    <location>
        <begin position="43"/>
        <end position="409"/>
    </location>
</feature>
<dbReference type="Pfam" id="PF08240">
    <property type="entry name" value="ADH_N"/>
    <property type="match status" value="1"/>
</dbReference>
<evidence type="ECO:0000313" key="2">
    <source>
        <dbReference type="EMBL" id="KAG5999626.1"/>
    </source>
</evidence>
<dbReference type="InterPro" id="IPR036291">
    <property type="entry name" value="NAD(P)-bd_dom_sf"/>
</dbReference>
<dbReference type="InterPro" id="IPR052711">
    <property type="entry name" value="Zinc_ADH-like"/>
</dbReference>
<dbReference type="SMART" id="SM00829">
    <property type="entry name" value="PKS_ER"/>
    <property type="match status" value="1"/>
</dbReference>
<dbReference type="PANTHER" id="PTHR45033:SF1">
    <property type="entry name" value="OXIDOREDUCTASE (EUROFUNG)"/>
    <property type="match status" value="1"/>
</dbReference>
<proteinExistence type="predicted"/>
<dbReference type="OrthoDB" id="3509362at2759"/>
<sequence length="413" mass="44986">MSLASYLPSFLVSQPHASTETESKTTNMAVPSTMRQWTTALNGLDELREEEHVPVPDPGDDEVLVKIHAVGLNLRDVEVCTGHYNSLQHQKPSRIVPCSDMCGTVVQTKSSLLEPGTRVASIFLQSHLRGPLQQEYLSTALGVPLPGVLAEYRVFAARCLVRIPDYLTDEQAACLSTPAVTAWSGLNWMRPLGHPIGTADDSSSSSSSSSFASAPSAPPKYVFLQGTGDVSLAGLQIARAAGYKTIITSPSDDKLKRAAQQPLGTDHAINSKTYWEWQEPVMDATAGRGADVIFETDPHARTLRKSFKSVAFGGTINCVGYPSGTGDGDPGDDVKSPRLHSLDVNELVLRRCVTLRPIINGSKDRFDEMLRFYHEKQIRPLVDTVFAFDQARDAMRYLADGKGFGKVVIRVGR</sequence>
<dbReference type="EMBL" id="SRPW01001660">
    <property type="protein sequence ID" value="KAG5999626.1"/>
    <property type="molecule type" value="Genomic_DNA"/>
</dbReference>
<dbReference type="SUPFAM" id="SSF51735">
    <property type="entry name" value="NAD(P)-binding Rossmann-fold domains"/>
    <property type="match status" value="1"/>
</dbReference>
<accession>A0A9P7SYR0</accession>
<dbReference type="InterPro" id="IPR011032">
    <property type="entry name" value="GroES-like_sf"/>
</dbReference>
<name>A0A9P7SYR0_9HYPO</name>
<protein>
    <recommendedName>
        <fullName evidence="1">Enoyl reductase (ER) domain-containing protein</fullName>
    </recommendedName>
</protein>
<dbReference type="Pfam" id="PF00107">
    <property type="entry name" value="ADH_zinc_N"/>
    <property type="match status" value="1"/>
</dbReference>
<dbReference type="PANTHER" id="PTHR45033">
    <property type="match status" value="1"/>
</dbReference>
<gene>
    <name evidence="2" type="ORF">E4U43_001962</name>
</gene>